<keyword evidence="1" id="KW-0479">Metal-binding</keyword>
<dbReference type="OrthoDB" id="425014at2759"/>
<evidence type="ECO:0000313" key="4">
    <source>
        <dbReference type="RefSeq" id="XP_019628233.1"/>
    </source>
</evidence>
<name>A0A6P4YV72_BRABE</name>
<sequence>MLTDAFHGTKEGIDIKYRTDGKLLNQRRLLALTKVKHTVLKDFLFADDCALNATSGQDMQVSTDRFSGACDNFGLIISTKKTEVLYQPRPGKPYKEPCVTVHGQVLNPVDKFTYLGSTMSRQANIDEEVNGRISKASSVFGRLRRNVWDRRGIKLSTKLKVIHTLIEKAQARWAGHVRRMNDSRIPKMLLYGELAEGKRLAGRPKLRFKDSLKATLKSLSIPVENWEDAATDRHQWRRLVHQGAELAERRRISLAVSKREARKAREKNPSLQPLPKHKCDVCGRCFRARIGLVSHTRTHKD</sequence>
<reference evidence="4" key="1">
    <citation type="submission" date="2025-08" db="UniProtKB">
        <authorList>
            <consortium name="RefSeq"/>
        </authorList>
    </citation>
    <scope>IDENTIFICATION</scope>
    <source>
        <tissue evidence="4">Gonad</tissue>
    </source>
</reference>
<evidence type="ECO:0000259" key="2">
    <source>
        <dbReference type="PROSITE" id="PS50157"/>
    </source>
</evidence>
<dbReference type="KEGG" id="bbel:109472811"/>
<dbReference type="PROSITE" id="PS50157">
    <property type="entry name" value="ZINC_FINGER_C2H2_2"/>
    <property type="match status" value="1"/>
</dbReference>
<accession>A0A6P4YV72</accession>
<protein>
    <submittedName>
        <fullName evidence="4">Uncharacterized protein LOC109472811</fullName>
    </submittedName>
</protein>
<dbReference type="Proteomes" id="UP000515135">
    <property type="component" value="Unplaced"/>
</dbReference>
<gene>
    <name evidence="4" type="primary">LOC109472811</name>
</gene>
<evidence type="ECO:0000313" key="3">
    <source>
        <dbReference type="Proteomes" id="UP000515135"/>
    </source>
</evidence>
<dbReference type="RefSeq" id="XP_019628233.1">
    <property type="nucleotide sequence ID" value="XM_019772674.1"/>
</dbReference>
<organism evidence="3 4">
    <name type="scientific">Branchiostoma belcheri</name>
    <name type="common">Amphioxus</name>
    <dbReference type="NCBI Taxonomy" id="7741"/>
    <lineage>
        <taxon>Eukaryota</taxon>
        <taxon>Metazoa</taxon>
        <taxon>Chordata</taxon>
        <taxon>Cephalochordata</taxon>
        <taxon>Leptocardii</taxon>
        <taxon>Amphioxiformes</taxon>
        <taxon>Branchiostomatidae</taxon>
        <taxon>Branchiostoma</taxon>
    </lineage>
</organism>
<dbReference type="PANTHER" id="PTHR47027:SF26">
    <property type="entry name" value="REVERSE TRANSCRIPTASE DOMAIN-CONTAINING PROTEIN"/>
    <property type="match status" value="1"/>
</dbReference>
<feature type="domain" description="C2H2-type" evidence="2">
    <location>
        <begin position="277"/>
        <end position="301"/>
    </location>
</feature>
<dbReference type="PROSITE" id="PS00028">
    <property type="entry name" value="ZINC_FINGER_C2H2_1"/>
    <property type="match status" value="1"/>
</dbReference>
<keyword evidence="1" id="KW-0863">Zinc-finger</keyword>
<evidence type="ECO:0000256" key="1">
    <source>
        <dbReference type="PROSITE-ProRule" id="PRU00042"/>
    </source>
</evidence>
<dbReference type="GeneID" id="109472811"/>
<dbReference type="InterPro" id="IPR013087">
    <property type="entry name" value="Znf_C2H2_type"/>
</dbReference>
<keyword evidence="3" id="KW-1185">Reference proteome</keyword>
<proteinExistence type="predicted"/>
<keyword evidence="1" id="KW-0862">Zinc</keyword>
<dbReference type="PANTHER" id="PTHR47027">
    <property type="entry name" value="REVERSE TRANSCRIPTASE DOMAIN-CONTAINING PROTEIN"/>
    <property type="match status" value="1"/>
</dbReference>
<dbReference type="AlphaFoldDB" id="A0A6P4YV72"/>
<dbReference type="GO" id="GO:0008270">
    <property type="term" value="F:zinc ion binding"/>
    <property type="evidence" value="ECO:0007669"/>
    <property type="project" value="UniProtKB-KW"/>
</dbReference>